<dbReference type="AlphaFoldDB" id="A0AAE7B6R4"/>
<dbReference type="InterPro" id="IPR051052">
    <property type="entry name" value="Diverse_substrate_MTase"/>
</dbReference>
<dbReference type="GO" id="GO:0032259">
    <property type="term" value="P:methylation"/>
    <property type="evidence" value="ECO:0007669"/>
    <property type="project" value="UniProtKB-KW"/>
</dbReference>
<proteinExistence type="predicted"/>
<dbReference type="InterPro" id="IPR029063">
    <property type="entry name" value="SAM-dependent_MTases_sf"/>
</dbReference>
<dbReference type="RefSeq" id="WP_128357472.1">
    <property type="nucleotide sequence ID" value="NZ_CP053840.1"/>
</dbReference>
<evidence type="ECO:0000313" key="5">
    <source>
        <dbReference type="Proteomes" id="UP000503482"/>
    </source>
</evidence>
<dbReference type="Gene3D" id="3.40.50.150">
    <property type="entry name" value="Vaccinia Virus protein VP39"/>
    <property type="match status" value="1"/>
</dbReference>
<protein>
    <submittedName>
        <fullName evidence="4">Methyltransferase</fullName>
    </submittedName>
</protein>
<dbReference type="KEGG" id="avp:AVENP_0828"/>
<sequence length="236" mass="27404">MSLNVKWEKEVYSQNKQVNKYPFGEFISIFFNSIKLLPQEKEKKDIKILELGCGTANNIKFMSEQGYHVYGIDGSESACKIANEFLLSQKVKATIKKSYFQDLPFENEMFDLIVDREAMCCGTFSSIKQSWNEASRVLKIGGMVISFMYTSDDRWCKKANNDTEMAVKVEKNTFTDFNVGDFKNIDIVHFTEYDELFELFDFLDIKLINKHGNNTVFTDESIDFSYDEWIIVGVKK</sequence>
<name>A0AAE7B6R4_9BACT</name>
<gene>
    <name evidence="4" type="ORF">AVENP_0828</name>
</gene>
<evidence type="ECO:0000256" key="1">
    <source>
        <dbReference type="ARBA" id="ARBA00022603"/>
    </source>
</evidence>
<evidence type="ECO:0000256" key="2">
    <source>
        <dbReference type="ARBA" id="ARBA00022679"/>
    </source>
</evidence>
<evidence type="ECO:0000313" key="4">
    <source>
        <dbReference type="EMBL" id="QKF66388.1"/>
    </source>
</evidence>
<keyword evidence="1 4" id="KW-0489">Methyltransferase</keyword>
<dbReference type="EMBL" id="CP053840">
    <property type="protein sequence ID" value="QKF66388.1"/>
    <property type="molecule type" value="Genomic_DNA"/>
</dbReference>
<dbReference type="InterPro" id="IPR041698">
    <property type="entry name" value="Methyltransf_25"/>
</dbReference>
<dbReference type="Pfam" id="PF13649">
    <property type="entry name" value="Methyltransf_25"/>
    <property type="match status" value="1"/>
</dbReference>
<feature type="domain" description="Methyltransferase" evidence="3">
    <location>
        <begin position="48"/>
        <end position="142"/>
    </location>
</feature>
<dbReference type="CDD" id="cd02440">
    <property type="entry name" value="AdoMet_MTases"/>
    <property type="match status" value="1"/>
</dbReference>
<dbReference type="PANTHER" id="PTHR44942">
    <property type="entry name" value="METHYLTRANSF_11 DOMAIN-CONTAINING PROTEIN"/>
    <property type="match status" value="1"/>
</dbReference>
<keyword evidence="5" id="KW-1185">Reference proteome</keyword>
<keyword evidence="2" id="KW-0808">Transferase</keyword>
<reference evidence="4 5" key="1">
    <citation type="submission" date="2020-05" db="EMBL/GenBank/DDBJ databases">
        <title>Complete genome sequencing of Campylobacter and Arcobacter type strains.</title>
        <authorList>
            <person name="Miller W.G."/>
            <person name="Yee E."/>
        </authorList>
    </citation>
    <scope>NUCLEOTIDE SEQUENCE [LARGE SCALE GENOMIC DNA]</scope>
    <source>
        <strain evidence="4 5">LMG 26156</strain>
    </source>
</reference>
<evidence type="ECO:0000259" key="3">
    <source>
        <dbReference type="Pfam" id="PF13649"/>
    </source>
</evidence>
<dbReference type="PANTHER" id="PTHR44942:SF4">
    <property type="entry name" value="METHYLTRANSFERASE TYPE 11 DOMAIN-CONTAINING PROTEIN"/>
    <property type="match status" value="1"/>
</dbReference>
<dbReference type="Proteomes" id="UP000503482">
    <property type="component" value="Chromosome"/>
</dbReference>
<dbReference type="SUPFAM" id="SSF53335">
    <property type="entry name" value="S-adenosyl-L-methionine-dependent methyltransferases"/>
    <property type="match status" value="1"/>
</dbReference>
<organism evidence="4 5">
    <name type="scientific">Arcobacter venerupis</name>
    <dbReference type="NCBI Taxonomy" id="1054033"/>
    <lineage>
        <taxon>Bacteria</taxon>
        <taxon>Pseudomonadati</taxon>
        <taxon>Campylobacterota</taxon>
        <taxon>Epsilonproteobacteria</taxon>
        <taxon>Campylobacterales</taxon>
        <taxon>Arcobacteraceae</taxon>
        <taxon>Arcobacter</taxon>
    </lineage>
</organism>
<dbReference type="GO" id="GO:0008168">
    <property type="term" value="F:methyltransferase activity"/>
    <property type="evidence" value="ECO:0007669"/>
    <property type="project" value="UniProtKB-KW"/>
</dbReference>
<accession>A0AAE7B6R4</accession>